<evidence type="ECO:0000256" key="3">
    <source>
        <dbReference type="SAM" id="SignalP"/>
    </source>
</evidence>
<keyword evidence="5" id="KW-1185">Reference proteome</keyword>
<feature type="chain" id="PRO_5044289423" description="Meckelin" evidence="3">
    <location>
        <begin position="24"/>
        <end position="1710"/>
    </location>
</feature>
<keyword evidence="2" id="KW-0812">Transmembrane</keyword>
<evidence type="ECO:0008006" key="6">
    <source>
        <dbReference type="Google" id="ProtNLM"/>
    </source>
</evidence>
<feature type="transmembrane region" description="Helical" evidence="2">
    <location>
        <begin position="608"/>
        <end position="639"/>
    </location>
</feature>
<feature type="transmembrane region" description="Helical" evidence="2">
    <location>
        <begin position="1654"/>
        <end position="1682"/>
    </location>
</feature>
<feature type="transmembrane region" description="Helical" evidence="2">
    <location>
        <begin position="573"/>
        <end position="596"/>
    </location>
</feature>
<dbReference type="SUPFAM" id="SSF57184">
    <property type="entry name" value="Growth factor receptor domain"/>
    <property type="match status" value="1"/>
</dbReference>
<comment type="caution">
    <text evidence="4">The sequence shown here is derived from an EMBL/GenBank/DDBJ whole genome shotgun (WGS) entry which is preliminary data.</text>
</comment>
<evidence type="ECO:0000256" key="2">
    <source>
        <dbReference type="SAM" id="Phobius"/>
    </source>
</evidence>
<evidence type="ECO:0000256" key="1">
    <source>
        <dbReference type="SAM" id="MobiDB-lite"/>
    </source>
</evidence>
<dbReference type="Pfam" id="PF09773">
    <property type="entry name" value="Meckelin"/>
    <property type="match status" value="2"/>
</dbReference>
<reference evidence="4 5" key="1">
    <citation type="journal article" date="2024" name="Science">
        <title>Giant polyketide synthase enzymes in the biosynthesis of giant marine polyether toxins.</title>
        <authorList>
            <person name="Fallon T.R."/>
            <person name="Shende V.V."/>
            <person name="Wierzbicki I.H."/>
            <person name="Pendleton A.L."/>
            <person name="Watervoot N.F."/>
            <person name="Auber R.P."/>
            <person name="Gonzalez D.J."/>
            <person name="Wisecaver J.H."/>
            <person name="Moore B.S."/>
        </authorList>
    </citation>
    <scope>NUCLEOTIDE SEQUENCE [LARGE SCALE GENOMIC DNA]</scope>
    <source>
        <strain evidence="4 5">12B1</strain>
    </source>
</reference>
<dbReference type="PANTHER" id="PTHR21274">
    <property type="entry name" value="MECKELIN"/>
    <property type="match status" value="1"/>
</dbReference>
<feature type="signal peptide" evidence="3">
    <location>
        <begin position="1"/>
        <end position="23"/>
    </location>
</feature>
<sequence>MRARTSAAHVLLLCAAAVLSYDAIPYPECGSGEYFDISSLLCESCPAGQEPDALGTSCQCSSGVLQGSACVPCPAGAAPSRDGTACVACLPPANSSCAEEAAQGVCNGTASGCAFAGECACPLGLAVVEDDGVGGLLPFKRCRACAAGKYFSGVDAYTCTACPAANMVARADAQGCQCAAGYLSRQHLNGWWGREISCVPLAEYTAAGFAEFDTTAATRVRFRDVVGGGTFEVSSSKIFQQLLLPAAVDCYRAVSASPLLPRAQPLLAGNEACQAVGNLCVLQLYDETTEACRLYRALQDFSTTVPSHQENEWRLRMPGLYYAEGPAAYTIENINYLEVALPPSAGSELQYMLAAYSLNGTYLGLSVLDAQLQLCSGISRHPSAFRSVGTSQRLACDLTLSQLLEYAEPVFFDLYLYHDPELSPSTFFPSTGGASDAAKSLYPVPVKLLNYQRNGVRPNADGDSTTARLNDQLTRRFFLVDSAAGATDGAAATLPSAVRWASLVELLFTLRTTVHPSRVLPPVLTVEYSEAVLPATATAASLDQTYAQLGGATPTASFVATYTMQMDGTTSTLSILLVMLIVAWILGWFVSLLFVMRRNQRQVVDGVFMLKALALLCAVFASAFFWLVFGASAWLFLLFKAQESIYLMMPSEDYWNFELLLSLTFIAKCVHVVDLLHTQTQHDIFFIDFEQPALPPGGAAHDGLEKATTVSAWRTVFVANEWVKLQGQRKISIELSLLLLLFVLRGLEWERYATRSKPPLQTHTHMRISTRCNTYHTTTTPTPRLHRHLHHHHHTDATPTPPSTPPPPHRRHAYTAIYTTTTTPTPRLHRHLHHHTTTTTPTPRLHRHLHHDKPPRHHEQHHYPLHLHSTSTPPPLHLHSTSTPPPLHLHLHSTSTPPPPPLHLHSTSTPPPLHHHSTSTTPPLHLHCTTTPPPLHLHSTSTPPPLHLHSTSTPPPLHLHSTSTPPPLHLHSTSTPPPLHLHYTSTTPPLHLHFTSTSPPLHLHYTSTTPPLHLHFISTAPPLHLHLTSTSPPPHLHLTSTSPPPHLHYTSTSPPLHLHFTSTPLHLHYTSTTPPLHLHYTSTTPPLHLHYTTTTPPLHLHYTSTTPPLHLHYTTTTPPLHHHYTSTTPPLHLHYTSTTPPLHLHYTSTTPPLHLHYTSTTPPLHLHYTSTTPSLHLHYTSTTPPLHLHYTSTTPPLHLHYTSTTPPLHLHYTSTTPPLHLHYTSTTPSLHLHYTSTTPPLHLHYTSTTPPLHHHYTSTTPPLHHHYTTTTPPLHHHYTSTTPPLHLLYTSTTPPLHLHYTSTTPPLHLHYTSTTPPLHLHYTSTTPPLHHHYTTTTPLHLHYTSTTPPLHLHYTSTTPPLHLHYTTTTPSLHLHYTSTTPPLHLHYTTTPPLHHLHTSTTHVCYASAHPPAPFSPQGLGEAGVPEHFLLRFALSSALLIGIAMAQAFFRWAVWDRFIKDRIWQFVDLLSVTNVSCILLEERYFGYYLHGKTVHQHADADLLTLNKNLQDEEDGKLPKRGYTQNSDIQTFEIHITRGVREQYDEAFIGETGRPLDIRQRGSLRQRRGFRSTPEELLRKRQKVNQFFTEFLIRPLQEKQAGASQVEQVVVRQKTYWEKLLHIPPETSFSTHRSFFLEDPGGRFRRIMLAGREYDLVMFNVLTYGLFDMVYTNTFVAIFFTYFLDLLVRVVRAELAVYNIARKTCIDQRFLL</sequence>
<feature type="compositionally biased region" description="Low complexity" evidence="1">
    <location>
        <begin position="918"/>
        <end position="974"/>
    </location>
</feature>
<organism evidence="4 5">
    <name type="scientific">Prymnesium parvum</name>
    <name type="common">Toxic golden alga</name>
    <dbReference type="NCBI Taxonomy" id="97485"/>
    <lineage>
        <taxon>Eukaryota</taxon>
        <taxon>Haptista</taxon>
        <taxon>Haptophyta</taxon>
        <taxon>Prymnesiophyceae</taxon>
        <taxon>Prymnesiales</taxon>
        <taxon>Prymnesiaceae</taxon>
        <taxon>Prymnesium</taxon>
    </lineage>
</organism>
<dbReference type="PANTHER" id="PTHR21274:SF0">
    <property type="entry name" value="MECKELIN"/>
    <property type="match status" value="1"/>
</dbReference>
<feature type="compositionally biased region" description="Basic residues" evidence="1">
    <location>
        <begin position="784"/>
        <end position="794"/>
    </location>
</feature>
<feature type="compositionally biased region" description="Low complexity" evidence="1">
    <location>
        <begin position="866"/>
        <end position="882"/>
    </location>
</feature>
<dbReference type="InterPro" id="IPR019170">
    <property type="entry name" value="Meckelin"/>
</dbReference>
<keyword evidence="2" id="KW-1133">Transmembrane helix</keyword>
<dbReference type="InterPro" id="IPR009030">
    <property type="entry name" value="Growth_fac_rcpt_cys_sf"/>
</dbReference>
<dbReference type="EMBL" id="JBGBPQ010000032">
    <property type="protein sequence ID" value="KAL1495402.1"/>
    <property type="molecule type" value="Genomic_DNA"/>
</dbReference>
<feature type="transmembrane region" description="Helical" evidence="2">
    <location>
        <begin position="1428"/>
        <end position="1449"/>
    </location>
</feature>
<dbReference type="GO" id="GO:0036038">
    <property type="term" value="C:MKS complex"/>
    <property type="evidence" value="ECO:0007669"/>
    <property type="project" value="InterPro"/>
</dbReference>
<evidence type="ECO:0000313" key="5">
    <source>
        <dbReference type="Proteomes" id="UP001515480"/>
    </source>
</evidence>
<dbReference type="Proteomes" id="UP001515480">
    <property type="component" value="Unassembled WGS sequence"/>
</dbReference>
<feature type="region of interest" description="Disordered" evidence="1">
    <location>
        <begin position="774"/>
        <end position="977"/>
    </location>
</feature>
<proteinExistence type="predicted"/>
<dbReference type="Gene3D" id="2.10.50.10">
    <property type="entry name" value="Tumor Necrosis Factor Receptor, subunit A, domain 2"/>
    <property type="match status" value="1"/>
</dbReference>
<dbReference type="GO" id="GO:0060271">
    <property type="term" value="P:cilium assembly"/>
    <property type="evidence" value="ECO:0007669"/>
    <property type="project" value="InterPro"/>
</dbReference>
<feature type="compositionally biased region" description="Basic residues" evidence="1">
    <location>
        <begin position="844"/>
        <end position="865"/>
    </location>
</feature>
<name>A0AB34IC93_PRYPA</name>
<gene>
    <name evidence="4" type="ORF">AB1Y20_016770</name>
</gene>
<feature type="compositionally biased region" description="Basic residues" evidence="1">
    <location>
        <begin position="827"/>
        <end position="836"/>
    </location>
</feature>
<evidence type="ECO:0000313" key="4">
    <source>
        <dbReference type="EMBL" id="KAL1495402.1"/>
    </source>
</evidence>
<protein>
    <recommendedName>
        <fullName evidence="6">Meckelin</fullName>
    </recommendedName>
</protein>
<accession>A0AB34IC93</accession>
<keyword evidence="2" id="KW-0472">Membrane</keyword>
<keyword evidence="3" id="KW-0732">Signal</keyword>